<reference evidence="2" key="2">
    <citation type="submission" date="2020-09" db="EMBL/GenBank/DDBJ databases">
        <authorList>
            <person name="Sun Q."/>
            <person name="Zhou Y."/>
        </authorList>
    </citation>
    <scope>NUCLEOTIDE SEQUENCE</scope>
    <source>
        <strain evidence="2">CGMCC 1.12195</strain>
    </source>
</reference>
<proteinExistence type="predicted"/>
<dbReference type="RefSeq" id="WP_188504411.1">
    <property type="nucleotide sequence ID" value="NZ_BMER01000001.1"/>
</dbReference>
<reference evidence="2" key="1">
    <citation type="journal article" date="2014" name="Int. J. Syst. Evol. Microbiol.">
        <title>Complete genome sequence of Corynebacterium casei LMG S-19264T (=DSM 44701T), isolated from a smear-ripened cheese.</title>
        <authorList>
            <consortium name="US DOE Joint Genome Institute (JGI-PGF)"/>
            <person name="Walter F."/>
            <person name="Albersmeier A."/>
            <person name="Kalinowski J."/>
            <person name="Ruckert C."/>
        </authorList>
    </citation>
    <scope>NUCLEOTIDE SEQUENCE</scope>
    <source>
        <strain evidence="2">CGMCC 1.12195</strain>
    </source>
</reference>
<accession>A0A917HEU6</accession>
<dbReference type="InterPro" id="IPR001173">
    <property type="entry name" value="Glyco_trans_2-like"/>
</dbReference>
<gene>
    <name evidence="2" type="ORF">GCM10007415_05630</name>
</gene>
<comment type="caution">
    <text evidence="2">The sequence shown here is derived from an EMBL/GenBank/DDBJ whole genome shotgun (WGS) entry which is preliminary data.</text>
</comment>
<dbReference type="Pfam" id="PF00535">
    <property type="entry name" value="Glycos_transf_2"/>
    <property type="match status" value="1"/>
</dbReference>
<dbReference type="Gene3D" id="3.90.550.10">
    <property type="entry name" value="Spore Coat Polysaccharide Biosynthesis Protein SpsA, Chain A"/>
    <property type="match status" value="1"/>
</dbReference>
<dbReference type="Proteomes" id="UP000660862">
    <property type="component" value="Unassembled WGS sequence"/>
</dbReference>
<dbReference type="CDD" id="cd00761">
    <property type="entry name" value="Glyco_tranf_GTA_type"/>
    <property type="match status" value="1"/>
</dbReference>
<organism evidence="2 3">
    <name type="scientific">Parapedobacter pyrenivorans</name>
    <dbReference type="NCBI Taxonomy" id="1305674"/>
    <lineage>
        <taxon>Bacteria</taxon>
        <taxon>Pseudomonadati</taxon>
        <taxon>Bacteroidota</taxon>
        <taxon>Sphingobacteriia</taxon>
        <taxon>Sphingobacteriales</taxon>
        <taxon>Sphingobacteriaceae</taxon>
        <taxon>Parapedobacter</taxon>
    </lineage>
</organism>
<sequence>MDLISVIIPVYNYGFCLKETICSLQGQTHTNWEALIIDDGSSDDTHAVAKMLAETDVRVKYCYQENRGVSSARNLGIEQAIGDYLLFLDGDDLITPNKLAEQAALMRTHETVDICYTDVYYFRNGNPDKLFFGRLGNRKWTIKLNGSGYEIIREFIKKNRFTIHSPVIRTRFLKDSGLKFDETLSYKEDWDFWLRCLFNGANIHYVANPAVYSLVRVHPASVSHQSVKMDKATIIIRECIKHYVYSCNELTNAQKDSLLKVNDVKKRGPLKKMIYYNLHSLANLRELYRAEPTTKFFICFIKALNERRKDFF</sequence>
<dbReference type="SUPFAM" id="SSF53448">
    <property type="entry name" value="Nucleotide-diphospho-sugar transferases"/>
    <property type="match status" value="1"/>
</dbReference>
<dbReference type="AlphaFoldDB" id="A0A917HEU6"/>
<name>A0A917HEU6_9SPHI</name>
<feature type="domain" description="Glycosyltransferase 2-like" evidence="1">
    <location>
        <begin position="5"/>
        <end position="145"/>
    </location>
</feature>
<keyword evidence="2" id="KW-0808">Transferase</keyword>
<dbReference type="GO" id="GO:0016758">
    <property type="term" value="F:hexosyltransferase activity"/>
    <property type="evidence" value="ECO:0007669"/>
    <property type="project" value="UniProtKB-ARBA"/>
</dbReference>
<protein>
    <submittedName>
        <fullName evidence="2">Glycosyl transferase</fullName>
    </submittedName>
</protein>
<dbReference type="InterPro" id="IPR029044">
    <property type="entry name" value="Nucleotide-diphossugar_trans"/>
</dbReference>
<keyword evidence="3" id="KW-1185">Reference proteome</keyword>
<evidence type="ECO:0000259" key="1">
    <source>
        <dbReference type="Pfam" id="PF00535"/>
    </source>
</evidence>
<dbReference type="PANTHER" id="PTHR22916">
    <property type="entry name" value="GLYCOSYLTRANSFERASE"/>
    <property type="match status" value="1"/>
</dbReference>
<dbReference type="EMBL" id="BMER01000001">
    <property type="protein sequence ID" value="GGG76657.1"/>
    <property type="molecule type" value="Genomic_DNA"/>
</dbReference>
<evidence type="ECO:0000313" key="2">
    <source>
        <dbReference type="EMBL" id="GGG76657.1"/>
    </source>
</evidence>
<evidence type="ECO:0000313" key="3">
    <source>
        <dbReference type="Proteomes" id="UP000660862"/>
    </source>
</evidence>
<dbReference type="PANTHER" id="PTHR22916:SF3">
    <property type="entry name" value="UDP-GLCNAC:BETAGAL BETA-1,3-N-ACETYLGLUCOSAMINYLTRANSFERASE-LIKE PROTEIN 1"/>
    <property type="match status" value="1"/>
</dbReference>